<organism evidence="2 3">
    <name type="scientific">Candidatus Amesbacteria bacterium GW2011_GWC1_48_10</name>
    <dbReference type="NCBI Taxonomy" id="1618365"/>
    <lineage>
        <taxon>Bacteria</taxon>
        <taxon>Candidatus Amesiibacteriota</taxon>
    </lineage>
</organism>
<dbReference type="AlphaFoldDB" id="A0A0G1WTQ9"/>
<name>A0A0G1WTQ9_9BACT</name>
<evidence type="ECO:0000313" key="2">
    <source>
        <dbReference type="EMBL" id="KKU93718.1"/>
    </source>
</evidence>
<comment type="caution">
    <text evidence="2">The sequence shown here is derived from an EMBL/GenBank/DDBJ whole genome shotgun (WGS) entry which is preliminary data.</text>
</comment>
<evidence type="ECO:0000313" key="3">
    <source>
        <dbReference type="Proteomes" id="UP000034877"/>
    </source>
</evidence>
<proteinExistence type="predicted"/>
<evidence type="ECO:0000256" key="1">
    <source>
        <dbReference type="SAM" id="MobiDB-lite"/>
    </source>
</evidence>
<protein>
    <submittedName>
        <fullName evidence="2">Uncharacterized protein</fullName>
    </submittedName>
</protein>
<dbReference type="EMBL" id="LCPE01000018">
    <property type="protein sequence ID" value="KKU93718.1"/>
    <property type="molecule type" value="Genomic_DNA"/>
</dbReference>
<feature type="compositionally biased region" description="Polar residues" evidence="1">
    <location>
        <begin position="57"/>
        <end position="72"/>
    </location>
</feature>
<accession>A0A0G1WTQ9</accession>
<feature type="region of interest" description="Disordered" evidence="1">
    <location>
        <begin position="51"/>
        <end position="72"/>
    </location>
</feature>
<gene>
    <name evidence="2" type="ORF">UY22_C0018G0025</name>
</gene>
<sequence length="141" mass="15908">MKLAGVINIIKCKSPDLSRRFPLKEHCYSWPSNQRWRCSFFTSDGHRFSDDPMSLPRKTNLTKSNPQLTKANAHSPALTYNASITQDSLATKAPTDTKVEIPPEAIIPKVLIELGCNLTSLLILFPDTSRNNPLIHLYHSY</sequence>
<reference evidence="2 3" key="1">
    <citation type="journal article" date="2015" name="Nature">
        <title>rRNA introns, odd ribosomes, and small enigmatic genomes across a large radiation of phyla.</title>
        <authorList>
            <person name="Brown C.T."/>
            <person name="Hug L.A."/>
            <person name="Thomas B.C."/>
            <person name="Sharon I."/>
            <person name="Castelle C.J."/>
            <person name="Singh A."/>
            <person name="Wilkins M.J."/>
            <person name="Williams K.H."/>
            <person name="Banfield J.F."/>
        </authorList>
    </citation>
    <scope>NUCLEOTIDE SEQUENCE [LARGE SCALE GENOMIC DNA]</scope>
</reference>
<dbReference type="Proteomes" id="UP000034877">
    <property type="component" value="Unassembled WGS sequence"/>
</dbReference>